<name>A0A840YLK7_9SPHN</name>
<evidence type="ECO:0000256" key="1">
    <source>
        <dbReference type="SAM" id="MobiDB-lite"/>
    </source>
</evidence>
<keyword evidence="3" id="KW-1185">Reference proteome</keyword>
<dbReference type="Proteomes" id="UP000527143">
    <property type="component" value="Unassembled WGS sequence"/>
</dbReference>
<protein>
    <submittedName>
        <fullName evidence="2">Uncharacterized protein</fullName>
    </submittedName>
</protein>
<organism evidence="2 3">
    <name type="scientific">Sphingomonas xinjiangensis</name>
    <dbReference type="NCBI Taxonomy" id="643568"/>
    <lineage>
        <taxon>Bacteria</taxon>
        <taxon>Pseudomonadati</taxon>
        <taxon>Pseudomonadota</taxon>
        <taxon>Alphaproteobacteria</taxon>
        <taxon>Sphingomonadales</taxon>
        <taxon>Sphingomonadaceae</taxon>
        <taxon>Sphingomonas</taxon>
    </lineage>
</organism>
<dbReference type="EMBL" id="JACIJF010000003">
    <property type="protein sequence ID" value="MBB5710200.1"/>
    <property type="molecule type" value="Genomic_DNA"/>
</dbReference>
<feature type="region of interest" description="Disordered" evidence="1">
    <location>
        <begin position="1"/>
        <end position="48"/>
    </location>
</feature>
<evidence type="ECO:0000313" key="3">
    <source>
        <dbReference type="Proteomes" id="UP000527143"/>
    </source>
</evidence>
<proteinExistence type="predicted"/>
<dbReference type="RefSeq" id="WP_184085914.1">
    <property type="nucleotide sequence ID" value="NZ_JACIJF010000003.1"/>
</dbReference>
<feature type="compositionally biased region" description="Basic and acidic residues" evidence="1">
    <location>
        <begin position="1"/>
        <end position="19"/>
    </location>
</feature>
<comment type="caution">
    <text evidence="2">The sequence shown here is derived from an EMBL/GenBank/DDBJ whole genome shotgun (WGS) entry which is preliminary data.</text>
</comment>
<gene>
    <name evidence="2" type="ORF">FHT02_001428</name>
</gene>
<accession>A0A840YLK7</accession>
<reference evidence="2 3" key="1">
    <citation type="submission" date="2020-08" db="EMBL/GenBank/DDBJ databases">
        <title>Genomic Encyclopedia of Type Strains, Phase IV (KMG-IV): sequencing the most valuable type-strain genomes for metagenomic binning, comparative biology and taxonomic classification.</title>
        <authorList>
            <person name="Goeker M."/>
        </authorList>
    </citation>
    <scope>NUCLEOTIDE SEQUENCE [LARGE SCALE GENOMIC DNA]</scope>
    <source>
        <strain evidence="2 3">DSM 26736</strain>
    </source>
</reference>
<evidence type="ECO:0000313" key="2">
    <source>
        <dbReference type="EMBL" id="MBB5710200.1"/>
    </source>
</evidence>
<sequence>MEDDTRPQHGETTRGRDADALAEQLNQTTTPDAGGNVSGTKPEDAPGGLDIVFEAEEDAHAGH</sequence>
<dbReference type="AlphaFoldDB" id="A0A840YLK7"/>